<reference evidence="4" key="3">
    <citation type="submission" date="2016-06" db="UniProtKB">
        <authorList>
            <consortium name="WormBaseParasite"/>
        </authorList>
    </citation>
    <scope>IDENTIFICATION</scope>
</reference>
<reference evidence="3" key="2">
    <citation type="submission" date="2014-05" db="EMBL/GenBank/DDBJ databases">
        <title>The genome and life-stage specific transcriptomes of Globodera pallida elucidate key aspects of plant parasitism by a cyst nematode.</title>
        <authorList>
            <person name="Cotton J.A."/>
            <person name="Lilley C.J."/>
            <person name="Jones L.M."/>
            <person name="Kikuchi T."/>
            <person name="Reid A.J."/>
            <person name="Thorpe P."/>
            <person name="Tsai I.J."/>
            <person name="Beasley H."/>
            <person name="Blok V."/>
            <person name="Cock P.J.A."/>
            <person name="Van den Akker S.E."/>
            <person name="Holroyd N."/>
            <person name="Hunt M."/>
            <person name="Mantelin S."/>
            <person name="Naghra H."/>
            <person name="Pain A."/>
            <person name="Palomares-Rius J.E."/>
            <person name="Zarowiecki M."/>
            <person name="Berriman M."/>
            <person name="Jones J.T."/>
            <person name="Urwin P.E."/>
        </authorList>
    </citation>
    <scope>NUCLEOTIDE SEQUENCE [LARGE SCALE GENOMIC DNA]</scope>
    <source>
        <strain evidence="3">Lindley</strain>
    </source>
</reference>
<sequence>MNYYELLGVSDKANPDEINKVYRERMRAYHPDRNPNGKAMSRLFTEAKETLMDPHKKGIYDQQMYNYATVVHHQGGEPMDYTVVVPVLASIIKKDPEDHMMDAFTGVGGVGLEFHLQQMQEKGGVGQHLPRMPKPSAIVIRALVAL</sequence>
<dbReference type="SMART" id="SM00271">
    <property type="entry name" value="DnaJ"/>
    <property type="match status" value="1"/>
</dbReference>
<protein>
    <submittedName>
        <fullName evidence="4">J domain-containing protein</fullName>
    </submittedName>
</protein>
<dbReference type="AlphaFoldDB" id="A0A183CPU2"/>
<dbReference type="PANTHER" id="PTHR43096:SF52">
    <property type="entry name" value="DNAJ HOMOLOG 1, MITOCHONDRIAL-RELATED"/>
    <property type="match status" value="1"/>
</dbReference>
<evidence type="ECO:0000313" key="3">
    <source>
        <dbReference type="Proteomes" id="UP000050741"/>
    </source>
</evidence>
<dbReference type="InterPro" id="IPR036869">
    <property type="entry name" value="J_dom_sf"/>
</dbReference>
<dbReference type="SUPFAM" id="SSF46565">
    <property type="entry name" value="Chaperone J-domain"/>
    <property type="match status" value="1"/>
</dbReference>
<dbReference type="PROSITE" id="PS50076">
    <property type="entry name" value="DNAJ_2"/>
    <property type="match status" value="1"/>
</dbReference>
<dbReference type="PRINTS" id="PR00625">
    <property type="entry name" value="JDOMAIN"/>
</dbReference>
<dbReference type="InterPro" id="IPR001623">
    <property type="entry name" value="DnaJ_domain"/>
</dbReference>
<evidence type="ECO:0000313" key="4">
    <source>
        <dbReference type="WBParaSite" id="GPLIN_001490000"/>
    </source>
</evidence>
<dbReference type="Proteomes" id="UP000050741">
    <property type="component" value="Unassembled WGS sequence"/>
</dbReference>
<organism evidence="3 4">
    <name type="scientific">Globodera pallida</name>
    <name type="common">Potato cyst nematode worm</name>
    <name type="synonym">Heterodera pallida</name>
    <dbReference type="NCBI Taxonomy" id="36090"/>
    <lineage>
        <taxon>Eukaryota</taxon>
        <taxon>Metazoa</taxon>
        <taxon>Ecdysozoa</taxon>
        <taxon>Nematoda</taxon>
        <taxon>Chromadorea</taxon>
        <taxon>Rhabditida</taxon>
        <taxon>Tylenchina</taxon>
        <taxon>Tylenchomorpha</taxon>
        <taxon>Tylenchoidea</taxon>
        <taxon>Heteroderidae</taxon>
        <taxon>Heteroderinae</taxon>
        <taxon>Globodera</taxon>
    </lineage>
</organism>
<keyword evidence="3" id="KW-1185">Reference proteome</keyword>
<dbReference type="PANTHER" id="PTHR43096">
    <property type="entry name" value="DNAJ HOMOLOG 1, MITOCHONDRIAL-RELATED"/>
    <property type="match status" value="1"/>
</dbReference>
<dbReference type="CDD" id="cd06257">
    <property type="entry name" value="DnaJ"/>
    <property type="match status" value="1"/>
</dbReference>
<evidence type="ECO:0000259" key="2">
    <source>
        <dbReference type="PROSITE" id="PS50076"/>
    </source>
</evidence>
<dbReference type="Pfam" id="PF00226">
    <property type="entry name" value="DnaJ"/>
    <property type="match status" value="1"/>
</dbReference>
<reference evidence="3" key="1">
    <citation type="submission" date="2013-12" db="EMBL/GenBank/DDBJ databases">
        <authorList>
            <person name="Aslett M."/>
        </authorList>
    </citation>
    <scope>NUCLEOTIDE SEQUENCE [LARGE SCALE GENOMIC DNA]</scope>
    <source>
        <strain evidence="3">Lindley</strain>
    </source>
</reference>
<proteinExistence type="predicted"/>
<feature type="domain" description="J" evidence="2">
    <location>
        <begin position="2"/>
        <end position="64"/>
    </location>
</feature>
<dbReference type="GO" id="GO:0005737">
    <property type="term" value="C:cytoplasm"/>
    <property type="evidence" value="ECO:0007669"/>
    <property type="project" value="TreeGrafter"/>
</dbReference>
<dbReference type="GO" id="GO:0042026">
    <property type="term" value="P:protein refolding"/>
    <property type="evidence" value="ECO:0007669"/>
    <property type="project" value="TreeGrafter"/>
</dbReference>
<evidence type="ECO:0000256" key="1">
    <source>
        <dbReference type="ARBA" id="ARBA00023186"/>
    </source>
</evidence>
<name>A0A183CPU2_GLOPA</name>
<dbReference type="GO" id="GO:0051082">
    <property type="term" value="F:unfolded protein binding"/>
    <property type="evidence" value="ECO:0007669"/>
    <property type="project" value="TreeGrafter"/>
</dbReference>
<dbReference type="WBParaSite" id="GPLIN_001490000">
    <property type="protein sequence ID" value="GPLIN_001490000"/>
    <property type="gene ID" value="GPLIN_001490000"/>
</dbReference>
<keyword evidence="1" id="KW-0143">Chaperone</keyword>
<accession>A0A183CPU2</accession>
<dbReference type="Gene3D" id="1.10.287.110">
    <property type="entry name" value="DnaJ domain"/>
    <property type="match status" value="1"/>
</dbReference>